<feature type="compositionally biased region" description="Basic and acidic residues" evidence="5">
    <location>
        <begin position="465"/>
        <end position="482"/>
    </location>
</feature>
<evidence type="ECO:0000256" key="4">
    <source>
        <dbReference type="ARBA" id="ARBA00023136"/>
    </source>
</evidence>
<reference evidence="9" key="3">
    <citation type="journal article" date="2021" name="Int. J. Parasitol.">
        <title>Comparative analysis of gene expression between Babesia bovis blood stages and kinetes allowed by improved genome annotation.</title>
        <authorList>
            <person name="Ueti M.W."/>
            <person name="Johnson W.C."/>
            <person name="Kappmeyer L.S."/>
            <person name="Herndon D.R."/>
            <person name="Mousel M.R."/>
            <person name="Reif K.E."/>
            <person name="Taus N.S."/>
            <person name="Ifeonu O.O."/>
            <person name="Silva J.C."/>
            <person name="Suarez C.E."/>
            <person name="Brayton K.A."/>
        </authorList>
    </citation>
    <scope>NUCLEOTIDE SEQUENCE [LARGE SCALE GENOMIC DNA]</scope>
</reference>
<evidence type="ECO:0000256" key="1">
    <source>
        <dbReference type="ARBA" id="ARBA00004141"/>
    </source>
</evidence>
<dbReference type="GO" id="GO:0001518">
    <property type="term" value="C:voltage-gated sodium channel complex"/>
    <property type="evidence" value="ECO:0007669"/>
    <property type="project" value="TreeGrafter"/>
</dbReference>
<feature type="transmembrane region" description="Helical" evidence="6">
    <location>
        <begin position="130"/>
        <end position="150"/>
    </location>
</feature>
<dbReference type="SUPFAM" id="SSF81324">
    <property type="entry name" value="Voltage-gated potassium channels"/>
    <property type="match status" value="1"/>
</dbReference>
<keyword evidence="4 6" id="KW-0472">Membrane</keyword>
<organism evidence="8 9">
    <name type="scientific">Babesia bovis</name>
    <dbReference type="NCBI Taxonomy" id="5865"/>
    <lineage>
        <taxon>Eukaryota</taxon>
        <taxon>Sar</taxon>
        <taxon>Alveolata</taxon>
        <taxon>Apicomplexa</taxon>
        <taxon>Aconoidasida</taxon>
        <taxon>Piroplasmida</taxon>
        <taxon>Babesiidae</taxon>
        <taxon>Babesia</taxon>
    </lineage>
</organism>
<dbReference type="Pfam" id="PF00520">
    <property type="entry name" value="Ion_trans"/>
    <property type="match status" value="1"/>
</dbReference>
<feature type="region of interest" description="Disordered" evidence="5">
    <location>
        <begin position="465"/>
        <end position="501"/>
    </location>
</feature>
<dbReference type="VEuPathDB" id="PiroplasmaDB:BBOV_III005700"/>
<evidence type="ECO:0000256" key="5">
    <source>
        <dbReference type="SAM" id="MobiDB-lite"/>
    </source>
</evidence>
<feature type="region of interest" description="Disordered" evidence="5">
    <location>
        <begin position="1"/>
        <end position="21"/>
    </location>
</feature>
<dbReference type="AlphaFoldDB" id="A7ANJ9"/>
<dbReference type="STRING" id="5865.A7ANJ9"/>
<dbReference type="InterPro" id="IPR043203">
    <property type="entry name" value="VGCC_Ca_Na"/>
</dbReference>
<sequence>MDRNPGGVNGSGRDFMTNKNDESSTVYGRAMDSIVPSSYSGPDHKGFGGSVSGASNSALTPLHKLIAGIDKRVNGNHHGSSFETDASADTSMIPLKYCGSSMLDASRFREEFRIIMRNKSGLGFRLRENFYYRIVYLFMIALYGILLGWSTSLDWSRLSGQWISTILILRWLFVFVFVFDAVIQGSRFTNWKLYTEPEFMVDVCLLICEVGTLVFQTIMISRHCVKPEDPGEFCRIYMHSLKLWSCLPLLRFYKLCKCNAELHYLSKGIILSIISLFWTTLFVCMVLYASAIYATWRFTDVVDETMSEHWGTLGRSMYTLFTILTLEGWNEISSETANHYPNCKLFFVLFVSFGTLTVMNVVTGIILNTFLSSNEKLSGEAVSKDRCDRYMRMCQAFRKVLGKPEAADEPRNESYHPPDDCESCKLRAISEEDGTKPGNNIVSAITHVGNDFVCRVRNAFAGHKESSNTGSDLEHGTPHTEGVKPASEEAVADQAMPPEPEVDVAVNRQTSPLLRSLMDEEDLNKIQEPPISNIYKQFADLTPMPNAPVPGDMQGRNTKRTTMLFKGEGVYDTIIDMTVYEPCEILSDRRIKRILRVADVPMYQAYEVLKLYYDHGLRRVTVTEFAVACERMNGTATGKDLLSFEVGFASRIANLESRIAQLNDKLDAVLQRCFTGHGPSSQI</sequence>
<feature type="domain" description="Ion transport" evidence="7">
    <location>
        <begin position="131"/>
        <end position="376"/>
    </location>
</feature>
<feature type="transmembrane region" description="Helical" evidence="6">
    <location>
        <begin position="269"/>
        <end position="296"/>
    </location>
</feature>
<evidence type="ECO:0000256" key="2">
    <source>
        <dbReference type="ARBA" id="ARBA00022692"/>
    </source>
</evidence>
<gene>
    <name evidence="8" type="ORF">BBOV_III005700</name>
</gene>
<dbReference type="Proteomes" id="UP000002173">
    <property type="component" value="Unassembled WGS sequence"/>
</dbReference>
<dbReference type="EMBL" id="AAXT01000001">
    <property type="protein sequence ID" value="EDO08133.1"/>
    <property type="molecule type" value="Genomic_DNA"/>
</dbReference>
<comment type="caution">
    <text evidence="8">The sequence shown here is derived from an EMBL/GenBank/DDBJ whole genome shotgun (WGS) entry which is preliminary data.</text>
</comment>
<dbReference type="GeneID" id="5479950"/>
<feature type="transmembrane region" description="Helical" evidence="6">
    <location>
        <begin position="162"/>
        <end position="183"/>
    </location>
</feature>
<accession>A7ANJ9</accession>
<evidence type="ECO:0000256" key="3">
    <source>
        <dbReference type="ARBA" id="ARBA00022989"/>
    </source>
</evidence>
<proteinExistence type="predicted"/>
<dbReference type="eggNOG" id="KOG2301">
    <property type="taxonomic scope" value="Eukaryota"/>
</dbReference>
<protein>
    <recommendedName>
        <fullName evidence="7">Ion transport domain-containing protein</fullName>
    </recommendedName>
</protein>
<dbReference type="PANTHER" id="PTHR10037">
    <property type="entry name" value="VOLTAGE-GATED CATION CHANNEL CALCIUM AND SODIUM"/>
    <property type="match status" value="1"/>
</dbReference>
<dbReference type="Gene3D" id="1.10.287.70">
    <property type="match status" value="1"/>
</dbReference>
<dbReference type="InParanoid" id="A7ANJ9"/>
<reference evidence="8 9" key="1">
    <citation type="journal article" date="2007" name="PLoS Pathog.">
        <title>Genome sequence of Babesia bovis and comparative analysis of apicomplexan hemoprotozoa.</title>
        <authorList>
            <person name="Brayton K.A."/>
            <person name="Lau A.O.T."/>
            <person name="Herndon D.R."/>
            <person name="Hannick L."/>
            <person name="Kappmeyer L.S."/>
            <person name="Berens S.J."/>
            <person name="Bidwell S.L."/>
            <person name="Brown W.C."/>
            <person name="Crabtree J."/>
            <person name="Fadrosh D."/>
            <person name="Feldblum T."/>
            <person name="Forberger H.A."/>
            <person name="Haas B.J."/>
            <person name="Howell J.M."/>
            <person name="Khouri H."/>
            <person name="Koo H."/>
            <person name="Mann D.J."/>
            <person name="Norimine J."/>
            <person name="Paulsen I.T."/>
            <person name="Radune D."/>
            <person name="Ren Q."/>
            <person name="Smith R.K. Jr."/>
            <person name="Suarez C.E."/>
            <person name="White O."/>
            <person name="Wortman J.R."/>
            <person name="Knowles D.P. Jr."/>
            <person name="McElwain T.F."/>
            <person name="Nene V.M."/>
        </authorList>
    </citation>
    <scope>NUCLEOTIDE SEQUENCE [LARGE SCALE GENOMIC DNA]</scope>
    <source>
        <strain evidence="8">T2Bo</strain>
    </source>
</reference>
<evidence type="ECO:0000259" key="7">
    <source>
        <dbReference type="Pfam" id="PF00520"/>
    </source>
</evidence>
<dbReference type="RefSeq" id="XP_001611701.1">
    <property type="nucleotide sequence ID" value="XM_001611651.1"/>
</dbReference>
<keyword evidence="2 6" id="KW-0812">Transmembrane</keyword>
<dbReference type="KEGG" id="bbo:BBOV_III005700"/>
<comment type="subcellular location">
    <subcellularLocation>
        <location evidence="1">Membrane</location>
        <topology evidence="1">Multi-pass membrane protein</topology>
    </subcellularLocation>
</comment>
<dbReference type="GO" id="GO:0005248">
    <property type="term" value="F:voltage-gated sodium channel activity"/>
    <property type="evidence" value="ECO:0007669"/>
    <property type="project" value="TreeGrafter"/>
</dbReference>
<name>A7ANJ9_BABBO</name>
<evidence type="ECO:0000313" key="8">
    <source>
        <dbReference type="EMBL" id="EDO08133.1"/>
    </source>
</evidence>
<keyword evidence="9" id="KW-1185">Reference proteome</keyword>
<feature type="transmembrane region" description="Helical" evidence="6">
    <location>
        <begin position="345"/>
        <end position="367"/>
    </location>
</feature>
<dbReference type="PANTHER" id="PTHR10037:SF62">
    <property type="entry name" value="SODIUM CHANNEL PROTEIN 60E"/>
    <property type="match status" value="1"/>
</dbReference>
<evidence type="ECO:0000256" key="6">
    <source>
        <dbReference type="SAM" id="Phobius"/>
    </source>
</evidence>
<evidence type="ECO:0000313" key="9">
    <source>
        <dbReference type="Proteomes" id="UP000002173"/>
    </source>
</evidence>
<reference evidence="9" key="2">
    <citation type="journal article" date="2020" name="Data Brief">
        <title>Transcriptome dataset of Babesia bovis life stages within vertebrate and invertebrate hosts.</title>
        <authorList>
            <person name="Ueti M.W."/>
            <person name="Johnson W.C."/>
            <person name="Kappmeyer L.S."/>
            <person name="Herndon D.R."/>
            <person name="Mousel M.R."/>
            <person name="Reif K.E."/>
            <person name="Taus N.S."/>
            <person name="Ifeonu O.O."/>
            <person name="Silva J.C."/>
            <person name="Suarez C.E."/>
            <person name="Brayton K.A."/>
        </authorList>
    </citation>
    <scope>NUCLEOTIDE SEQUENCE [LARGE SCALE GENOMIC DNA]</scope>
</reference>
<keyword evidence="3 6" id="KW-1133">Transmembrane helix</keyword>
<dbReference type="OMA" id="ACERMNG"/>
<dbReference type="InterPro" id="IPR005821">
    <property type="entry name" value="Ion_trans_dom"/>
</dbReference>